<evidence type="ECO:0000256" key="6">
    <source>
        <dbReference type="ARBA" id="ARBA00023004"/>
    </source>
</evidence>
<feature type="binding site" description="axial binding residue" evidence="8">
    <location>
        <position position="470"/>
    </location>
    <ligand>
        <name>heme</name>
        <dbReference type="ChEBI" id="CHEBI:30413"/>
    </ligand>
    <ligandPart>
        <name>Fe</name>
        <dbReference type="ChEBI" id="CHEBI:18248"/>
    </ligandPart>
</feature>
<dbReference type="FunFam" id="1.10.630.10:FF:000043">
    <property type="entry name" value="Cytochrome P450 99A2"/>
    <property type="match status" value="1"/>
</dbReference>
<evidence type="ECO:0008006" key="13">
    <source>
        <dbReference type="Google" id="ProtNLM"/>
    </source>
</evidence>
<dbReference type="GO" id="GO:0004497">
    <property type="term" value="F:monooxygenase activity"/>
    <property type="evidence" value="ECO:0007669"/>
    <property type="project" value="UniProtKB-KW"/>
</dbReference>
<name>A0AAV2DHG6_9ROSI</name>
<keyword evidence="10" id="KW-0812">Transmembrane</keyword>
<dbReference type="SUPFAM" id="SSF48264">
    <property type="entry name" value="Cytochrome P450"/>
    <property type="match status" value="1"/>
</dbReference>
<keyword evidence="10" id="KW-1133">Transmembrane helix</keyword>
<dbReference type="GO" id="GO:0016705">
    <property type="term" value="F:oxidoreductase activity, acting on paired donors, with incorporation or reduction of molecular oxygen"/>
    <property type="evidence" value="ECO:0007669"/>
    <property type="project" value="InterPro"/>
</dbReference>
<dbReference type="Gene3D" id="1.10.630.10">
    <property type="entry name" value="Cytochrome P450"/>
    <property type="match status" value="1"/>
</dbReference>
<dbReference type="PRINTS" id="PR00385">
    <property type="entry name" value="P450"/>
</dbReference>
<keyword evidence="7 9" id="KW-0503">Monooxygenase</keyword>
<evidence type="ECO:0000313" key="12">
    <source>
        <dbReference type="Proteomes" id="UP001497516"/>
    </source>
</evidence>
<dbReference type="GO" id="GO:0020037">
    <property type="term" value="F:heme binding"/>
    <property type="evidence" value="ECO:0007669"/>
    <property type="project" value="InterPro"/>
</dbReference>
<dbReference type="Pfam" id="PF00067">
    <property type="entry name" value="p450"/>
    <property type="match status" value="1"/>
</dbReference>
<keyword evidence="6 8" id="KW-0408">Iron</keyword>
<dbReference type="GO" id="GO:0005506">
    <property type="term" value="F:iron ion binding"/>
    <property type="evidence" value="ECO:0007669"/>
    <property type="project" value="InterPro"/>
</dbReference>
<dbReference type="EMBL" id="OZ034816">
    <property type="protein sequence ID" value="CAL1373355.1"/>
    <property type="molecule type" value="Genomic_DNA"/>
</dbReference>
<accession>A0AAV2DHG6</accession>
<reference evidence="11 12" key="1">
    <citation type="submission" date="2024-04" db="EMBL/GenBank/DDBJ databases">
        <authorList>
            <person name="Fracassetti M."/>
        </authorList>
    </citation>
    <scope>NUCLEOTIDE SEQUENCE [LARGE SCALE GENOMIC DNA]</scope>
</reference>
<evidence type="ECO:0000256" key="3">
    <source>
        <dbReference type="ARBA" id="ARBA00022617"/>
    </source>
</evidence>
<keyword evidence="3 8" id="KW-0349">Heme</keyword>
<dbReference type="InterPro" id="IPR017972">
    <property type="entry name" value="Cyt_P450_CS"/>
</dbReference>
<evidence type="ECO:0000256" key="4">
    <source>
        <dbReference type="ARBA" id="ARBA00022723"/>
    </source>
</evidence>
<organism evidence="11 12">
    <name type="scientific">Linum trigynum</name>
    <dbReference type="NCBI Taxonomy" id="586398"/>
    <lineage>
        <taxon>Eukaryota</taxon>
        <taxon>Viridiplantae</taxon>
        <taxon>Streptophyta</taxon>
        <taxon>Embryophyta</taxon>
        <taxon>Tracheophyta</taxon>
        <taxon>Spermatophyta</taxon>
        <taxon>Magnoliopsida</taxon>
        <taxon>eudicotyledons</taxon>
        <taxon>Gunneridae</taxon>
        <taxon>Pentapetalae</taxon>
        <taxon>rosids</taxon>
        <taxon>fabids</taxon>
        <taxon>Malpighiales</taxon>
        <taxon>Linaceae</taxon>
        <taxon>Linum</taxon>
    </lineage>
</organism>
<sequence length="530" mass="59694">MGSGLLEYYLLLPFLLTIAGGTWLVISRKRKSSKKPTAPGPWQLPIIGNLHQLMMNVSEQLPAHQFMRQLAQRHGPVMRFQVGEVASVYLSSAEGAEQVMRTHDVACATRPFRIVGEIIHYGCKDLVFLPYGEEWRQLRKLCVIELLSARRVSSFRNIRKEEVANLVRTIRTRLETQKGHQDDGLQAAGMNLKPVLMSLTNVITSRSAFGMAAPKLNEKFVGIIEDMVCLFGAFEISDLFPSLKFLPVVSGFRCKVTALHRAVDSVLDQVIKQHVVARSTTRSATTAATKVHHGDDTTEDLVDILLNLQQNADLPFTLTTDAIKAVLLDMFIGGTDTSAVTIEWTMSEMMKNPSAMERAQAEVRSVFSDGGVSEEGLHKLVYLNAVINETFRLHPPGPILPRINREKLEIDGFEIRAKTQIMVNVWAIGRDPRHWSELEKFDPDRFLNSAIDYNGRHFMFLPFGAGRRMCPGIQFAMVTVQLALANLLFHFDWKLPHGMKPEDLDMTEIFRAALKKKENLCLIPRSRGKF</sequence>
<feature type="transmembrane region" description="Helical" evidence="10">
    <location>
        <begin position="6"/>
        <end position="26"/>
    </location>
</feature>
<dbReference type="PANTHER" id="PTHR47955">
    <property type="entry name" value="CYTOCHROME P450 FAMILY 71 PROTEIN"/>
    <property type="match status" value="1"/>
</dbReference>
<dbReference type="InterPro" id="IPR036396">
    <property type="entry name" value="Cyt_P450_sf"/>
</dbReference>
<evidence type="ECO:0000256" key="10">
    <source>
        <dbReference type="SAM" id="Phobius"/>
    </source>
</evidence>
<dbReference type="AlphaFoldDB" id="A0AAV2DHG6"/>
<comment type="similarity">
    <text evidence="2 9">Belongs to the cytochrome P450 family.</text>
</comment>
<keyword evidence="5 9" id="KW-0560">Oxidoreductase</keyword>
<dbReference type="CDD" id="cd11072">
    <property type="entry name" value="CYP71-like"/>
    <property type="match status" value="1"/>
</dbReference>
<evidence type="ECO:0000256" key="1">
    <source>
        <dbReference type="ARBA" id="ARBA00001971"/>
    </source>
</evidence>
<dbReference type="InterPro" id="IPR002401">
    <property type="entry name" value="Cyt_P450_E_grp-I"/>
</dbReference>
<comment type="cofactor">
    <cofactor evidence="1 8">
        <name>heme</name>
        <dbReference type="ChEBI" id="CHEBI:30413"/>
    </cofactor>
</comment>
<evidence type="ECO:0000256" key="2">
    <source>
        <dbReference type="ARBA" id="ARBA00010617"/>
    </source>
</evidence>
<dbReference type="PANTHER" id="PTHR47955:SF8">
    <property type="entry name" value="CYTOCHROME P450 71D11-LIKE"/>
    <property type="match status" value="1"/>
</dbReference>
<protein>
    <recommendedName>
        <fullName evidence="13">Cytochrome P450</fullName>
    </recommendedName>
</protein>
<keyword evidence="12" id="KW-1185">Reference proteome</keyword>
<evidence type="ECO:0000256" key="7">
    <source>
        <dbReference type="ARBA" id="ARBA00023033"/>
    </source>
</evidence>
<dbReference type="Proteomes" id="UP001497516">
    <property type="component" value="Chromosome 3"/>
</dbReference>
<gene>
    <name evidence="11" type="ORF">LTRI10_LOCUS15287</name>
</gene>
<proteinExistence type="inferred from homology"/>
<evidence type="ECO:0000256" key="8">
    <source>
        <dbReference type="PIRSR" id="PIRSR602401-1"/>
    </source>
</evidence>
<evidence type="ECO:0000256" key="5">
    <source>
        <dbReference type="ARBA" id="ARBA00023002"/>
    </source>
</evidence>
<keyword evidence="4 8" id="KW-0479">Metal-binding</keyword>
<keyword evidence="10" id="KW-0472">Membrane</keyword>
<dbReference type="PRINTS" id="PR00463">
    <property type="entry name" value="EP450I"/>
</dbReference>
<dbReference type="InterPro" id="IPR001128">
    <property type="entry name" value="Cyt_P450"/>
</dbReference>
<dbReference type="PROSITE" id="PS00086">
    <property type="entry name" value="CYTOCHROME_P450"/>
    <property type="match status" value="1"/>
</dbReference>
<evidence type="ECO:0000313" key="11">
    <source>
        <dbReference type="EMBL" id="CAL1373355.1"/>
    </source>
</evidence>
<evidence type="ECO:0000256" key="9">
    <source>
        <dbReference type="RuleBase" id="RU000461"/>
    </source>
</evidence>